<feature type="region of interest" description="Disordered" evidence="1">
    <location>
        <begin position="851"/>
        <end position="881"/>
    </location>
</feature>
<feature type="compositionally biased region" description="Pro residues" evidence="1">
    <location>
        <begin position="44"/>
        <end position="55"/>
    </location>
</feature>
<evidence type="ECO:0000313" key="3">
    <source>
        <dbReference type="Proteomes" id="UP001430356"/>
    </source>
</evidence>
<feature type="compositionally biased region" description="Low complexity" evidence="1">
    <location>
        <begin position="525"/>
        <end position="547"/>
    </location>
</feature>
<feature type="region of interest" description="Disordered" evidence="1">
    <location>
        <begin position="366"/>
        <end position="405"/>
    </location>
</feature>
<accession>A0AAW0F493</accession>
<feature type="region of interest" description="Disordered" evidence="1">
    <location>
        <begin position="119"/>
        <end position="141"/>
    </location>
</feature>
<sequence>MLTLHRSEVDLAHEQVFGCKPPPSAAAAAAAAAAQEKAAASRQPRPPASAPPPRVRPPRHPTPGVGRALAPRQPQDRRGVLGSTLNPRQGTRRRVLLSSRITAVEDPVAAAAAVRQEYYTNESTGGEEQPQMLADGHGYSSPIPMSASTSLVSTSVPTIEQIKGSAAEPSPPASPPSPPPPATAVAVTAPRAHPYYFHFQSPPPSEANELDEDAARHARRLTEVPAMDQECGVGDAAVESSPSRAVALAHPRGRGSPSPRAVALSGATSATATAAALGSADGSGGGGAASVFDRLAGESSMGMASLGRRVRQWAEGAGLVLHPAGSVWQALRLYAMEPLRHERLWRQTCAKGRYRVSLLARARRGGGGGGAVADAAADSPERGVARPPTHADPHQEMSSLVRRRRSVPSAAPGGRLAYRRQQEYTRWCQWQLWNFYGQGSLYLTSVWRIAPHRGHRRRRPAALGIAVGDAGQSAASTKSLSLLFDGRYAVPSTASIDALQDEVRARARQARVVVSLLLEEKYGSSAPTSAAPSRSRGASAPGGAARDAAGEEEEEVAEDDDNVYRTINDSRRSSAAVATTEPYMDVRMDESTGLLHFSLYVSGDGGGGGGDGGAEFVGSGVAGCIDNHRWVVLKGLWARQVLVFCFHNPNSSNAPAFPDGAARENEERRVHEYDERVEAHVSRCSALVDGVVVKGVAFAKVRTEEAATTSQDAFACTRCGHTRHQHNEVYISKQTGRMVRGMYYCPVCRMRTRHVRLPPRRAMPAVLLSDTETHAAEWGAVSTARGPSACSWRSSAPSTHRAASARSGLLPTAVSRPYSSSSEIVADGGVAVAAAAISMQEWACTAAAAPRPAWQPSNKVDHDHLFGPKRGLDCPPPRPRM</sequence>
<dbReference type="Proteomes" id="UP001430356">
    <property type="component" value="Unassembled WGS sequence"/>
</dbReference>
<organism evidence="2 3">
    <name type="scientific">Novymonas esmeraldas</name>
    <dbReference type="NCBI Taxonomy" id="1808958"/>
    <lineage>
        <taxon>Eukaryota</taxon>
        <taxon>Discoba</taxon>
        <taxon>Euglenozoa</taxon>
        <taxon>Kinetoplastea</taxon>
        <taxon>Metakinetoplastina</taxon>
        <taxon>Trypanosomatida</taxon>
        <taxon>Trypanosomatidae</taxon>
        <taxon>Novymonas</taxon>
    </lineage>
</organism>
<feature type="region of interest" description="Disordered" evidence="1">
    <location>
        <begin position="162"/>
        <end position="185"/>
    </location>
</feature>
<dbReference type="EMBL" id="JAECZO010000011">
    <property type="protein sequence ID" value="KAK7201073.1"/>
    <property type="molecule type" value="Genomic_DNA"/>
</dbReference>
<feature type="compositionally biased region" description="Pro residues" evidence="1">
    <location>
        <begin position="169"/>
        <end position="182"/>
    </location>
</feature>
<dbReference type="PANTHER" id="PTHR45725">
    <property type="entry name" value="FORMIN HOMOLOGY 2 FAMILY MEMBER"/>
    <property type="match status" value="1"/>
</dbReference>
<dbReference type="AlphaFoldDB" id="A0AAW0F493"/>
<name>A0AAW0F493_9TRYP</name>
<protein>
    <submittedName>
        <fullName evidence="2">Uncharacterized protein</fullName>
    </submittedName>
</protein>
<feature type="region of interest" description="Disordered" evidence="1">
    <location>
        <begin position="525"/>
        <end position="560"/>
    </location>
</feature>
<feature type="compositionally biased region" description="Acidic residues" evidence="1">
    <location>
        <begin position="550"/>
        <end position="560"/>
    </location>
</feature>
<feature type="compositionally biased region" description="Basic and acidic residues" evidence="1">
    <location>
        <begin position="859"/>
        <end position="872"/>
    </location>
</feature>
<feature type="compositionally biased region" description="Low complexity" evidence="1">
    <location>
        <begin position="25"/>
        <end position="43"/>
    </location>
</feature>
<feature type="region of interest" description="Disordered" evidence="1">
    <location>
        <begin position="195"/>
        <end position="214"/>
    </location>
</feature>
<dbReference type="InterPro" id="IPR051425">
    <property type="entry name" value="Formin_Homology"/>
</dbReference>
<dbReference type="PANTHER" id="PTHR45725:SF18">
    <property type="entry name" value="ORC1-LIKE AAA ATPASE DOMAIN-CONTAINING PROTEIN"/>
    <property type="match status" value="1"/>
</dbReference>
<proteinExistence type="predicted"/>
<reference evidence="2 3" key="1">
    <citation type="journal article" date="2021" name="MBio">
        <title>A New Model Trypanosomatid, Novymonas esmeraldas: Genomic Perception of Its 'Candidatus Pandoraea novymonadis' Endosymbiont.</title>
        <authorList>
            <person name="Zakharova A."/>
            <person name="Saura A."/>
            <person name="Butenko A."/>
            <person name="Podesvova L."/>
            <person name="Warmusova S."/>
            <person name="Kostygov A.Y."/>
            <person name="Nenarokova A."/>
            <person name="Lukes J."/>
            <person name="Opperdoes F.R."/>
            <person name="Yurchenko V."/>
        </authorList>
    </citation>
    <scope>NUCLEOTIDE SEQUENCE [LARGE SCALE GENOMIC DNA]</scope>
    <source>
        <strain evidence="2 3">E262AT.01</strain>
    </source>
</reference>
<comment type="caution">
    <text evidence="2">The sequence shown here is derived from an EMBL/GenBank/DDBJ whole genome shotgun (WGS) entry which is preliminary data.</text>
</comment>
<feature type="compositionally biased region" description="Basic and acidic residues" evidence="1">
    <location>
        <begin position="379"/>
        <end position="395"/>
    </location>
</feature>
<feature type="region of interest" description="Disordered" evidence="1">
    <location>
        <begin position="20"/>
        <end position="93"/>
    </location>
</feature>
<evidence type="ECO:0000313" key="2">
    <source>
        <dbReference type="EMBL" id="KAK7201073.1"/>
    </source>
</evidence>
<evidence type="ECO:0000256" key="1">
    <source>
        <dbReference type="SAM" id="MobiDB-lite"/>
    </source>
</evidence>
<gene>
    <name evidence="2" type="ORF">NESM_000167400</name>
</gene>
<keyword evidence="3" id="KW-1185">Reference proteome</keyword>